<dbReference type="Proteomes" id="UP001476807">
    <property type="component" value="Unassembled WGS sequence"/>
</dbReference>
<dbReference type="RefSeq" id="WP_350412139.1">
    <property type="nucleotide sequence ID" value="NZ_JBEOKT010000006.1"/>
</dbReference>
<proteinExistence type="predicted"/>
<gene>
    <name evidence="2" type="ORF">ABS362_09220</name>
</gene>
<feature type="region of interest" description="Disordered" evidence="1">
    <location>
        <begin position="215"/>
        <end position="244"/>
    </location>
</feature>
<evidence type="ECO:0000313" key="2">
    <source>
        <dbReference type="EMBL" id="MER2997726.1"/>
    </source>
</evidence>
<feature type="compositionally biased region" description="Polar residues" evidence="1">
    <location>
        <begin position="233"/>
        <end position="244"/>
    </location>
</feature>
<accession>A0ABV1RU67</accession>
<name>A0ABV1RU67_9BACT</name>
<sequence>MQEYSGAFFGNNLAYRTIPICNYPADLMKNMMNSTIKRLTLALALLVAPVLIRHSSTATASTVTTTKTVGARDIVKEIIDVVGLKPRFELRAANIENAAAVIYNGERYILYNEDFLAAINNAVHTDWGGVSILAHEIGHHLNGHTLSRAGSNPADELEADEFSGFVLRKMGASLAEAQAAINLLSEEHTSATHPGRSYRLASISKGWRNADSQLIASSQGRQPDRNEIVSRPATRQQTQVQRASLDSRNILSRVHFSSIPNEQFYVTKGLQLVYVTGNSARVIGKLTKTNNRNYPYYFESDHIQTLFVTDRGAVVNQQGERVGYLT</sequence>
<reference evidence="2 3" key="1">
    <citation type="submission" date="2024-06" db="EMBL/GenBank/DDBJ databases">
        <title>Pontibacter populi HYL7-15.</title>
        <authorList>
            <person name="Kim M.K."/>
        </authorList>
    </citation>
    <scope>NUCLEOTIDE SEQUENCE [LARGE SCALE GENOMIC DNA]</scope>
    <source>
        <strain evidence="2 3">HYL7-15</strain>
    </source>
</reference>
<organism evidence="2 3">
    <name type="scientific">Pontibacter populi</name>
    <dbReference type="NCBI Taxonomy" id="890055"/>
    <lineage>
        <taxon>Bacteria</taxon>
        <taxon>Pseudomonadati</taxon>
        <taxon>Bacteroidota</taxon>
        <taxon>Cytophagia</taxon>
        <taxon>Cytophagales</taxon>
        <taxon>Hymenobacteraceae</taxon>
        <taxon>Pontibacter</taxon>
    </lineage>
</organism>
<comment type="caution">
    <text evidence="2">The sequence shown here is derived from an EMBL/GenBank/DDBJ whole genome shotgun (WGS) entry which is preliminary data.</text>
</comment>
<dbReference type="EMBL" id="JBEOKT010000006">
    <property type="protein sequence ID" value="MER2997726.1"/>
    <property type="molecule type" value="Genomic_DNA"/>
</dbReference>
<evidence type="ECO:0000313" key="3">
    <source>
        <dbReference type="Proteomes" id="UP001476807"/>
    </source>
</evidence>
<protein>
    <submittedName>
        <fullName evidence="2">Membrane-binding protein</fullName>
    </submittedName>
</protein>
<keyword evidence="3" id="KW-1185">Reference proteome</keyword>
<evidence type="ECO:0000256" key="1">
    <source>
        <dbReference type="SAM" id="MobiDB-lite"/>
    </source>
</evidence>